<dbReference type="KEGG" id="cpi:Cpin_4384"/>
<dbReference type="EMBL" id="CP001699">
    <property type="protein sequence ID" value="ACU61830.1"/>
    <property type="molecule type" value="Genomic_DNA"/>
</dbReference>
<gene>
    <name evidence="2" type="ordered locus">Cpin_4384</name>
</gene>
<feature type="transmembrane region" description="Helical" evidence="1">
    <location>
        <begin position="39"/>
        <end position="59"/>
    </location>
</feature>
<evidence type="ECO:0000313" key="3">
    <source>
        <dbReference type="Proteomes" id="UP000002215"/>
    </source>
</evidence>
<dbReference type="RefSeq" id="WP_012791998.1">
    <property type="nucleotide sequence ID" value="NC_013132.1"/>
</dbReference>
<feature type="transmembrane region" description="Helical" evidence="1">
    <location>
        <begin position="71"/>
        <end position="92"/>
    </location>
</feature>
<reference evidence="2 3" key="2">
    <citation type="journal article" date="2010" name="Stand. Genomic Sci.">
        <title>Complete genome sequence of Chitinophaga pinensis type strain (UQM 2034).</title>
        <authorList>
            <person name="Glavina Del Rio T."/>
            <person name="Abt B."/>
            <person name="Spring S."/>
            <person name="Lapidus A."/>
            <person name="Nolan M."/>
            <person name="Tice H."/>
            <person name="Copeland A."/>
            <person name="Cheng J.F."/>
            <person name="Chen F."/>
            <person name="Bruce D."/>
            <person name="Goodwin L."/>
            <person name="Pitluck S."/>
            <person name="Ivanova N."/>
            <person name="Mavromatis K."/>
            <person name="Mikhailova N."/>
            <person name="Pati A."/>
            <person name="Chen A."/>
            <person name="Palaniappan K."/>
            <person name="Land M."/>
            <person name="Hauser L."/>
            <person name="Chang Y.J."/>
            <person name="Jeffries C.D."/>
            <person name="Chain P."/>
            <person name="Saunders E."/>
            <person name="Detter J.C."/>
            <person name="Brettin T."/>
            <person name="Rohde M."/>
            <person name="Goker M."/>
            <person name="Bristow J."/>
            <person name="Eisen J.A."/>
            <person name="Markowitz V."/>
            <person name="Hugenholtz P."/>
            <person name="Kyrpides N.C."/>
            <person name="Klenk H.P."/>
            <person name="Lucas S."/>
        </authorList>
    </citation>
    <scope>NUCLEOTIDE SEQUENCE [LARGE SCALE GENOMIC DNA]</scope>
    <source>
        <strain evidence="3">ATCC 43595 / DSM 2588 / LMG 13176 / NBRC 15968 / NCIMB 11800 / UQM 2034</strain>
    </source>
</reference>
<dbReference type="AlphaFoldDB" id="A0A979G6M6"/>
<dbReference type="OrthoDB" id="1494685at2"/>
<reference evidence="3" key="1">
    <citation type="submission" date="2009-08" db="EMBL/GenBank/DDBJ databases">
        <title>The complete genome of Chitinophaga pinensis DSM 2588.</title>
        <authorList>
            <consortium name="US DOE Joint Genome Institute (JGI-PGF)"/>
            <person name="Lucas S."/>
            <person name="Copeland A."/>
            <person name="Lapidus A."/>
            <person name="Glavina del Rio T."/>
            <person name="Dalin E."/>
            <person name="Tice H."/>
            <person name="Bruce D."/>
            <person name="Goodwin L."/>
            <person name="Pitluck S."/>
            <person name="Kyrpides N."/>
            <person name="Mavromatis K."/>
            <person name="Ivanova N."/>
            <person name="Mikhailova N."/>
            <person name="Sims D."/>
            <person name="Meinche L."/>
            <person name="Brettin T."/>
            <person name="Detter J.C."/>
            <person name="Han C."/>
            <person name="Larimer F."/>
            <person name="Land M."/>
            <person name="Hauser L."/>
            <person name="Markowitz V."/>
            <person name="Cheng J.-F."/>
            <person name="Hugenholtz P."/>
            <person name="Woyke T."/>
            <person name="Wu D."/>
            <person name="Spring S."/>
            <person name="Klenk H.-P."/>
            <person name="Eisen J.A."/>
        </authorList>
    </citation>
    <scope>NUCLEOTIDE SEQUENCE [LARGE SCALE GENOMIC DNA]</scope>
    <source>
        <strain evidence="3">ATCC 43595 / DSM 2588 / LMG 13176 / NBRC 15968 / NCIMB 11800 / UQM 2034</strain>
    </source>
</reference>
<sequence>MSYQPFKSSRAKEALRQARETFNQNELHVQRWFRLKITIGYAAIVILAVILILSAVILFNHHHFTYGTVSWAGGAMFTDIPGVVFTVWKIMLNPQSVPRLEPVIKIN</sequence>
<accession>A0A979G6M6</accession>
<protein>
    <submittedName>
        <fullName evidence="2">Uncharacterized protein</fullName>
    </submittedName>
</protein>
<dbReference type="Proteomes" id="UP000002215">
    <property type="component" value="Chromosome"/>
</dbReference>
<evidence type="ECO:0000313" key="2">
    <source>
        <dbReference type="EMBL" id="ACU61830.1"/>
    </source>
</evidence>
<evidence type="ECO:0000256" key="1">
    <source>
        <dbReference type="SAM" id="Phobius"/>
    </source>
</evidence>
<keyword evidence="1" id="KW-0812">Transmembrane</keyword>
<organism evidence="2 3">
    <name type="scientific">Chitinophaga pinensis (strain ATCC 43595 / DSM 2588 / LMG 13176 / NBRC 15968 / NCIMB 11800 / UQM 2034)</name>
    <dbReference type="NCBI Taxonomy" id="485918"/>
    <lineage>
        <taxon>Bacteria</taxon>
        <taxon>Pseudomonadati</taxon>
        <taxon>Bacteroidota</taxon>
        <taxon>Chitinophagia</taxon>
        <taxon>Chitinophagales</taxon>
        <taxon>Chitinophagaceae</taxon>
        <taxon>Chitinophaga</taxon>
    </lineage>
</organism>
<keyword evidence="1" id="KW-0472">Membrane</keyword>
<name>A0A979G6M6_CHIPD</name>
<proteinExistence type="predicted"/>
<keyword evidence="1" id="KW-1133">Transmembrane helix</keyword>